<evidence type="ECO:0000313" key="4">
    <source>
        <dbReference type="Proteomes" id="UP001560573"/>
    </source>
</evidence>
<reference evidence="3 4" key="1">
    <citation type="submission" date="2023-07" db="EMBL/GenBank/DDBJ databases">
        <authorList>
            <person name="Lian W.-H."/>
        </authorList>
    </citation>
    <scope>NUCLEOTIDE SEQUENCE [LARGE SCALE GENOMIC DNA]</scope>
    <source>
        <strain evidence="3 4">SYSU DXS3180</strain>
    </source>
</reference>
<proteinExistence type="predicted"/>
<keyword evidence="1" id="KW-0862">Zinc</keyword>
<name>A0ABV3ZH26_9BACT</name>
<protein>
    <recommendedName>
        <fullName evidence="2">SWIM-type domain-containing protein</fullName>
    </recommendedName>
</protein>
<dbReference type="RefSeq" id="WP_369330609.1">
    <property type="nucleotide sequence ID" value="NZ_JAULBC010000005.1"/>
</dbReference>
<gene>
    <name evidence="3" type="ORF">QTN47_16960</name>
</gene>
<dbReference type="PROSITE" id="PS50966">
    <property type="entry name" value="ZF_SWIM"/>
    <property type="match status" value="1"/>
</dbReference>
<keyword evidence="1" id="KW-0479">Metal-binding</keyword>
<accession>A0ABV3ZH26</accession>
<organism evidence="3 4">
    <name type="scientific">Danxiaibacter flavus</name>
    <dbReference type="NCBI Taxonomy" id="3049108"/>
    <lineage>
        <taxon>Bacteria</taxon>
        <taxon>Pseudomonadati</taxon>
        <taxon>Bacteroidota</taxon>
        <taxon>Chitinophagia</taxon>
        <taxon>Chitinophagales</taxon>
        <taxon>Chitinophagaceae</taxon>
        <taxon>Danxiaibacter</taxon>
    </lineage>
</organism>
<feature type="domain" description="SWIM-type" evidence="2">
    <location>
        <begin position="79"/>
        <end position="115"/>
    </location>
</feature>
<dbReference type="Proteomes" id="UP001560573">
    <property type="component" value="Unassembled WGS sequence"/>
</dbReference>
<keyword evidence="4" id="KW-1185">Reference proteome</keyword>
<evidence type="ECO:0000256" key="1">
    <source>
        <dbReference type="PROSITE-ProRule" id="PRU00325"/>
    </source>
</evidence>
<sequence length="454" mass="51707">MSKKTDPLSSPSTELLRNAASPYAIPLTAGPYVFSNDMLQQVTESRIKRKRDWYYPALSFISFENGTLTLLNSDGNHSFELTITIEPHQLHVACSCGREVETLCLHAYKALDRLTWHGCNSFFKDYQPGGLVDTALRHKCYFTIDPCDKGLEIKARPEMGTVYQLSNAIIATEFNDAIHLPGAAQLPSPPIKGMALTWLLTHTFHNRLSPFLVPCVGLLNKGGKNVKGFQHFTSGTEKQYDAYLTSGQRALNKLSYDMWQLAERIPGSITSSNVAEQEKMTALLSLWHEALPLLQQQVFLYSYRLYGKKELKYKPCRQWLSRVELSAVTPQLRFRLWDRGDLFQLCMQVALKGNVINDYSIDNPFFIRTNNTMYLLQSIKDVAITEWMHNNNNCITIFKHHFETFRHEFLDLIRAHCLIEEVSAPLQIKRKVKEKNFLSGEAGKCISAATNQGL</sequence>
<keyword evidence="1" id="KW-0863">Zinc-finger</keyword>
<evidence type="ECO:0000313" key="3">
    <source>
        <dbReference type="EMBL" id="MEX6689202.1"/>
    </source>
</evidence>
<evidence type="ECO:0000259" key="2">
    <source>
        <dbReference type="PROSITE" id="PS50966"/>
    </source>
</evidence>
<dbReference type="InterPro" id="IPR007527">
    <property type="entry name" value="Znf_SWIM"/>
</dbReference>
<comment type="caution">
    <text evidence="3">The sequence shown here is derived from an EMBL/GenBank/DDBJ whole genome shotgun (WGS) entry which is preliminary data.</text>
</comment>
<dbReference type="EMBL" id="JAULBC010000005">
    <property type="protein sequence ID" value="MEX6689202.1"/>
    <property type="molecule type" value="Genomic_DNA"/>
</dbReference>